<keyword evidence="1" id="KW-0812">Transmembrane</keyword>
<dbReference type="Proteomes" id="UP001194729">
    <property type="component" value="Unassembled WGS sequence"/>
</dbReference>
<comment type="caution">
    <text evidence="2">The sequence shown here is derived from an EMBL/GenBank/DDBJ whole genome shotgun (WGS) entry which is preliminary data.</text>
</comment>
<feature type="transmembrane region" description="Helical" evidence="1">
    <location>
        <begin position="68"/>
        <end position="90"/>
    </location>
</feature>
<reference evidence="2 3" key="1">
    <citation type="submission" date="2020-11" db="EMBL/GenBank/DDBJ databases">
        <title>P. mediterranea TC4 genome.</title>
        <authorList>
            <person name="Molmeret M."/>
        </authorList>
    </citation>
    <scope>NUCLEOTIDE SEQUENCE [LARGE SCALE GENOMIC DNA]</scope>
    <source>
        <strain evidence="2 3">TC4</strain>
    </source>
</reference>
<keyword evidence="1" id="KW-0472">Membrane</keyword>
<dbReference type="EMBL" id="JADKYU010000777">
    <property type="protein sequence ID" value="MBF4985540.1"/>
    <property type="molecule type" value="Genomic_DNA"/>
</dbReference>
<evidence type="ECO:0000313" key="2">
    <source>
        <dbReference type="EMBL" id="MBF4985540.1"/>
    </source>
</evidence>
<organism evidence="2 3">
    <name type="scientific">Nonlabens mediterrranea</name>
    <dbReference type="NCBI Taxonomy" id="1419947"/>
    <lineage>
        <taxon>Bacteria</taxon>
        <taxon>Pseudomonadati</taxon>
        <taxon>Bacteroidota</taxon>
        <taxon>Flavobacteriia</taxon>
        <taxon>Flavobacteriales</taxon>
        <taxon>Flavobacteriaceae</taxon>
        <taxon>Nonlabens</taxon>
    </lineage>
</organism>
<name>A0ABS0A882_9FLAO</name>
<accession>A0ABS0A882</accession>
<feature type="transmembrane region" description="Helical" evidence="1">
    <location>
        <begin position="42"/>
        <end position="61"/>
    </location>
</feature>
<protein>
    <submittedName>
        <fullName evidence="2">Uncharacterized protein</fullName>
    </submittedName>
</protein>
<keyword evidence="1" id="KW-1133">Transmembrane helix</keyword>
<feature type="transmembrane region" description="Helical" evidence="1">
    <location>
        <begin position="96"/>
        <end position="114"/>
    </location>
</feature>
<keyword evidence="3" id="KW-1185">Reference proteome</keyword>
<feature type="transmembrane region" description="Helical" evidence="1">
    <location>
        <begin position="12"/>
        <end position="30"/>
    </location>
</feature>
<proteinExistence type="predicted"/>
<evidence type="ECO:0000256" key="1">
    <source>
        <dbReference type="SAM" id="Phobius"/>
    </source>
</evidence>
<gene>
    <name evidence="2" type="ORF">FNJ87_14795</name>
</gene>
<evidence type="ECO:0000313" key="3">
    <source>
        <dbReference type="Proteomes" id="UP001194729"/>
    </source>
</evidence>
<sequence length="129" mass="14659">MNELAQLGRRRTILISISILLVSLHTIYFYQSALPEINTSKLIQQSIRFILTVILLIFVFQAKRWARIIAIILFSLALLGAVIGLLAISGAFINKIPILVMIFIYAMAIHHLGFSNSYKAYFNYKNSIK</sequence>